<dbReference type="InterPro" id="IPR001461">
    <property type="entry name" value="Aspartic_peptidase_A1"/>
</dbReference>
<dbReference type="Gene3D" id="2.40.70.10">
    <property type="entry name" value="Acid Proteases"/>
    <property type="match status" value="2"/>
</dbReference>
<evidence type="ECO:0000256" key="4">
    <source>
        <dbReference type="ARBA" id="ARBA00022670"/>
    </source>
</evidence>
<comment type="caution">
    <text evidence="13">The sequence shown here is derived from an EMBL/GenBank/DDBJ whole genome shotgun (WGS) entry which is preliminary data.</text>
</comment>
<dbReference type="PROSITE" id="PS51767">
    <property type="entry name" value="PEPTIDASE_A1"/>
    <property type="match status" value="1"/>
</dbReference>
<dbReference type="OrthoDB" id="771136at2759"/>
<dbReference type="STRING" id="101127.A0A1X2GIQ5"/>
<sequence length="474" mass="49087">MHIWTSFLLTGLVASVVQGAEDSIIRAPIYRTTSTANWLKKRMIAKRDGTAPLYNDQGSQYLITVGIGSPAQNFTVALDTGSADLWVPSSSCPTSACPFDRFSSGNSSTFQDLGVNFTIQYGIGKAAGSYAQDTVTIGGIAVPKQQFGLATSSQDILTNPNSVSSPGGSGSGSVNSDGILGMGYPLLTAEASASGKSYNPVIFNMVQQKLISQSLFSIYMNTVSSEGWAGEVLFGGIDSSKYTGNLVYLPVVTLSSSGLSSGNYYYWMVYGQSISVTGGNSDVTVNFNSTSSSSSAINKALILDTGTTLTYLPTAITQQLMNALTTKYKYDSSSGVFVVDCSLQQSNASFVLAMSNTASPSANPVTLTVPVKSLVIPVTSSQCMFGVAPMDSSSSSANSIGSTMYLIGDSFLRSAYMVFDIGNNRVGLAAANGVGGAVNGVTASSSSASSFQAPPAITTALIGGLALLFSALFC</sequence>
<feature type="signal peptide" evidence="11">
    <location>
        <begin position="1"/>
        <end position="19"/>
    </location>
</feature>
<accession>A0A1X2GIQ5</accession>
<keyword evidence="4 10" id="KW-0645">Protease</keyword>
<dbReference type="CDD" id="cd05471">
    <property type="entry name" value="pepsin_like"/>
    <property type="match status" value="1"/>
</dbReference>
<dbReference type="InterPro" id="IPR021109">
    <property type="entry name" value="Peptidase_aspartic_dom_sf"/>
</dbReference>
<proteinExistence type="inferred from homology"/>
<evidence type="ECO:0000256" key="11">
    <source>
        <dbReference type="SAM" id="SignalP"/>
    </source>
</evidence>
<dbReference type="Pfam" id="PF00026">
    <property type="entry name" value="Asp"/>
    <property type="match status" value="1"/>
</dbReference>
<comment type="similarity">
    <text evidence="2 10">Belongs to the peptidase A1 family.</text>
</comment>
<feature type="disulfide bond" evidence="9">
    <location>
        <begin position="92"/>
        <end position="97"/>
    </location>
</feature>
<evidence type="ECO:0000313" key="14">
    <source>
        <dbReference type="Proteomes" id="UP000242146"/>
    </source>
</evidence>
<evidence type="ECO:0000256" key="6">
    <source>
        <dbReference type="ARBA" id="ARBA00022750"/>
    </source>
</evidence>
<evidence type="ECO:0000256" key="7">
    <source>
        <dbReference type="ARBA" id="ARBA00022801"/>
    </source>
</evidence>
<evidence type="ECO:0000256" key="10">
    <source>
        <dbReference type="RuleBase" id="RU000454"/>
    </source>
</evidence>
<gene>
    <name evidence="13" type="ORF">DM01DRAFT_1335751</name>
</gene>
<dbReference type="PRINTS" id="PR00792">
    <property type="entry name" value="PEPSIN"/>
</dbReference>
<dbReference type="PANTHER" id="PTHR47966:SF65">
    <property type="entry name" value="ASPARTIC-TYPE ENDOPEPTIDASE"/>
    <property type="match status" value="1"/>
</dbReference>
<dbReference type="PANTHER" id="PTHR47966">
    <property type="entry name" value="BETA-SITE APP-CLEAVING ENZYME, ISOFORM A-RELATED"/>
    <property type="match status" value="1"/>
</dbReference>
<keyword evidence="9" id="KW-1015">Disulfide bond</keyword>
<name>A0A1X2GIQ5_9FUNG</name>
<evidence type="ECO:0000256" key="8">
    <source>
        <dbReference type="PIRSR" id="PIRSR601461-1"/>
    </source>
</evidence>
<evidence type="ECO:0000313" key="13">
    <source>
        <dbReference type="EMBL" id="ORX54614.1"/>
    </source>
</evidence>
<evidence type="ECO:0000259" key="12">
    <source>
        <dbReference type="PROSITE" id="PS51767"/>
    </source>
</evidence>
<reference evidence="13 14" key="1">
    <citation type="submission" date="2016-07" db="EMBL/GenBank/DDBJ databases">
        <title>Pervasive Adenine N6-methylation of Active Genes in Fungi.</title>
        <authorList>
            <consortium name="DOE Joint Genome Institute"/>
            <person name="Mondo S.J."/>
            <person name="Dannebaum R.O."/>
            <person name="Kuo R.C."/>
            <person name="Labutti K."/>
            <person name="Haridas S."/>
            <person name="Kuo A."/>
            <person name="Salamov A."/>
            <person name="Ahrendt S.R."/>
            <person name="Lipzen A."/>
            <person name="Sullivan W."/>
            <person name="Andreopoulos W.B."/>
            <person name="Clum A."/>
            <person name="Lindquist E."/>
            <person name="Daum C."/>
            <person name="Ramamoorthy G.K."/>
            <person name="Gryganskyi A."/>
            <person name="Culley D."/>
            <person name="Magnuson J.K."/>
            <person name="James T.Y."/>
            <person name="O'Malley M.A."/>
            <person name="Stajich J.E."/>
            <person name="Spatafora J.W."/>
            <person name="Visel A."/>
            <person name="Grigoriev I.V."/>
        </authorList>
    </citation>
    <scope>NUCLEOTIDE SEQUENCE [LARGE SCALE GENOMIC DNA]</scope>
    <source>
        <strain evidence="13 14">NRRL 3301</strain>
    </source>
</reference>
<dbReference type="GO" id="GO:0006508">
    <property type="term" value="P:proteolysis"/>
    <property type="evidence" value="ECO:0007669"/>
    <property type="project" value="UniProtKB-KW"/>
</dbReference>
<dbReference type="PROSITE" id="PS00141">
    <property type="entry name" value="ASP_PROTEASE"/>
    <property type="match status" value="2"/>
</dbReference>
<protein>
    <recommendedName>
        <fullName evidence="3">rhizopuspepsin</fullName>
        <ecNumber evidence="3">3.4.23.21</ecNumber>
    </recommendedName>
</protein>
<feature type="active site" evidence="8">
    <location>
        <position position="304"/>
    </location>
</feature>
<dbReference type="FunFam" id="2.40.70.10:FF:000115">
    <property type="entry name" value="Lysosomal aspartic protease"/>
    <property type="match status" value="1"/>
</dbReference>
<dbReference type="EC" id="3.4.23.21" evidence="3"/>
<dbReference type="InterPro" id="IPR033121">
    <property type="entry name" value="PEPTIDASE_A1"/>
</dbReference>
<feature type="active site" evidence="8">
    <location>
        <position position="79"/>
    </location>
</feature>
<feature type="domain" description="Peptidase A1" evidence="12">
    <location>
        <begin position="61"/>
        <end position="429"/>
    </location>
</feature>
<dbReference type="Proteomes" id="UP000242146">
    <property type="component" value="Unassembled WGS sequence"/>
</dbReference>
<evidence type="ECO:0000256" key="9">
    <source>
        <dbReference type="PIRSR" id="PIRSR601461-2"/>
    </source>
</evidence>
<keyword evidence="5 11" id="KW-0732">Signal</keyword>
<dbReference type="SUPFAM" id="SSF50630">
    <property type="entry name" value="Acid proteases"/>
    <property type="match status" value="1"/>
</dbReference>
<keyword evidence="7 10" id="KW-0378">Hydrolase</keyword>
<organism evidence="13 14">
    <name type="scientific">Hesseltinella vesiculosa</name>
    <dbReference type="NCBI Taxonomy" id="101127"/>
    <lineage>
        <taxon>Eukaryota</taxon>
        <taxon>Fungi</taxon>
        <taxon>Fungi incertae sedis</taxon>
        <taxon>Mucoromycota</taxon>
        <taxon>Mucoromycotina</taxon>
        <taxon>Mucoromycetes</taxon>
        <taxon>Mucorales</taxon>
        <taxon>Cunninghamellaceae</taxon>
        <taxon>Hesseltinella</taxon>
    </lineage>
</organism>
<dbReference type="AlphaFoldDB" id="A0A1X2GIQ5"/>
<keyword evidence="6 10" id="KW-0064">Aspartyl protease</keyword>
<keyword evidence="14" id="KW-1185">Reference proteome</keyword>
<evidence type="ECO:0000256" key="2">
    <source>
        <dbReference type="ARBA" id="ARBA00007447"/>
    </source>
</evidence>
<evidence type="ECO:0000256" key="5">
    <source>
        <dbReference type="ARBA" id="ARBA00022729"/>
    </source>
</evidence>
<dbReference type="InterPro" id="IPR034164">
    <property type="entry name" value="Pepsin-like_dom"/>
</dbReference>
<feature type="chain" id="PRO_5013049710" description="rhizopuspepsin" evidence="11">
    <location>
        <begin position="20"/>
        <end position="474"/>
    </location>
</feature>
<dbReference type="EMBL" id="MCGT01000013">
    <property type="protein sequence ID" value="ORX54614.1"/>
    <property type="molecule type" value="Genomic_DNA"/>
</dbReference>
<evidence type="ECO:0000256" key="3">
    <source>
        <dbReference type="ARBA" id="ARBA00013205"/>
    </source>
</evidence>
<comment type="catalytic activity">
    <reaction evidence="1">
        <text>Hydrolysis of proteins with broad specificity similar to that of pepsin A, preferring hydrophobic residues at P1 and P1'. Clots milk and activates trypsinogen. Does not cleave 4-Gln-|-His-5, but does cleave 10-His-|-Leu-11 and 12-Val-|-Glu-13 in B chain of insulin.</text>
        <dbReference type="EC" id="3.4.23.21"/>
    </reaction>
</comment>
<dbReference type="InterPro" id="IPR001969">
    <property type="entry name" value="Aspartic_peptidase_AS"/>
</dbReference>
<dbReference type="GO" id="GO:0004190">
    <property type="term" value="F:aspartic-type endopeptidase activity"/>
    <property type="evidence" value="ECO:0007669"/>
    <property type="project" value="UniProtKB-KW"/>
</dbReference>
<evidence type="ECO:0000256" key="1">
    <source>
        <dbReference type="ARBA" id="ARBA00001130"/>
    </source>
</evidence>